<dbReference type="EMBL" id="SLUN01000037">
    <property type="protein sequence ID" value="TCL59794.1"/>
    <property type="molecule type" value="Genomic_DNA"/>
</dbReference>
<comment type="caution">
    <text evidence="1">The sequence shown here is derived from an EMBL/GenBank/DDBJ whole genome shotgun (WGS) entry which is preliminary data.</text>
</comment>
<keyword evidence="1" id="KW-0418">Kinase</keyword>
<gene>
    <name evidence="1" type="ORF">EDC14_103731</name>
</gene>
<organism evidence="1 2">
    <name type="scientific">Hydrogenispora ethanolica</name>
    <dbReference type="NCBI Taxonomy" id="1082276"/>
    <lineage>
        <taxon>Bacteria</taxon>
        <taxon>Bacillati</taxon>
        <taxon>Bacillota</taxon>
        <taxon>Hydrogenispora</taxon>
    </lineage>
</organism>
<keyword evidence="2" id="KW-1185">Reference proteome</keyword>
<dbReference type="SUPFAM" id="SSF53613">
    <property type="entry name" value="Ribokinase-like"/>
    <property type="match status" value="1"/>
</dbReference>
<dbReference type="Gene3D" id="3.40.1190.20">
    <property type="match status" value="1"/>
</dbReference>
<dbReference type="AlphaFoldDB" id="A0A4R1R307"/>
<dbReference type="OrthoDB" id="787163at2"/>
<name>A0A4R1R307_HYDET</name>
<evidence type="ECO:0000313" key="1">
    <source>
        <dbReference type="EMBL" id="TCL59794.1"/>
    </source>
</evidence>
<accession>A0A4R1R307</accession>
<protein>
    <submittedName>
        <fullName evidence="1">Sugar/nucleoside kinase (Ribokinase family)</fullName>
    </submittedName>
</protein>
<dbReference type="GO" id="GO:0016301">
    <property type="term" value="F:kinase activity"/>
    <property type="evidence" value="ECO:0007669"/>
    <property type="project" value="UniProtKB-KW"/>
</dbReference>
<sequence length="383" mass="42250">MSTTIDRLIAALTERQGISSSLNACIGFDGYIDEILRVVKSKKAVDDYELFATITEFSEYIRDSAGKSSDTELFSREVRFGGNAPLMANALAGLGVRSCCIGTFGSPEQHPAFANVHPACALLSVGEPGYSYSFEFDDGKLMFGKIATLDRLGWESIKEAIGLETLRDRCVASQLLSFVNWSSIQGMNAILTGLRDEILLRFDPELLRAKVLFFDIADPSRRTREDLLDFLALLTDLAKHCQILLGLNERESRSVADGLGMDRSGATLAEVGRFIFDKLGIDTLTIHGLDMALCWRGRKLWEAPGFYVASPRISTGGGDNFNAGFCLGRLLGLAPQETLMLANATASYYIQHAVSPDWEQLVNFLAQESVKERTRENVQIKFK</sequence>
<proteinExistence type="predicted"/>
<dbReference type="Proteomes" id="UP000295008">
    <property type="component" value="Unassembled WGS sequence"/>
</dbReference>
<dbReference type="RefSeq" id="WP_132016451.1">
    <property type="nucleotide sequence ID" value="NZ_SLUN01000037.1"/>
</dbReference>
<reference evidence="1 2" key="1">
    <citation type="submission" date="2019-03" db="EMBL/GenBank/DDBJ databases">
        <title>Genomic Encyclopedia of Type Strains, Phase IV (KMG-IV): sequencing the most valuable type-strain genomes for metagenomic binning, comparative biology and taxonomic classification.</title>
        <authorList>
            <person name="Goeker M."/>
        </authorList>
    </citation>
    <scope>NUCLEOTIDE SEQUENCE [LARGE SCALE GENOMIC DNA]</scope>
    <source>
        <strain evidence="1 2">LX-B</strain>
    </source>
</reference>
<evidence type="ECO:0000313" key="2">
    <source>
        <dbReference type="Proteomes" id="UP000295008"/>
    </source>
</evidence>
<dbReference type="InterPro" id="IPR057621">
    <property type="entry name" value="Khk_prokaryotic"/>
</dbReference>
<keyword evidence="1" id="KW-0808">Transferase</keyword>
<dbReference type="InterPro" id="IPR029056">
    <property type="entry name" value="Ribokinase-like"/>
</dbReference>
<dbReference type="Pfam" id="PF25270">
    <property type="entry name" value="Khk"/>
    <property type="match status" value="1"/>
</dbReference>